<dbReference type="CDD" id="cd24152">
    <property type="entry name" value="ASKHA_NBD_ROK-like"/>
    <property type="match status" value="1"/>
</dbReference>
<evidence type="ECO:0000313" key="3">
    <source>
        <dbReference type="Proteomes" id="UP000232222"/>
    </source>
</evidence>
<dbReference type="SUPFAM" id="SSF53067">
    <property type="entry name" value="Actin-like ATPase domain"/>
    <property type="match status" value="1"/>
</dbReference>
<dbReference type="InterPro" id="IPR000600">
    <property type="entry name" value="ROK"/>
</dbReference>
<keyword evidence="3" id="KW-1185">Reference proteome</keyword>
<dbReference type="EMBL" id="CP024962">
    <property type="protein sequence ID" value="ATZ16060.1"/>
    <property type="molecule type" value="Genomic_DNA"/>
</dbReference>
<gene>
    <name evidence="2" type="primary">glk</name>
    <name evidence="2" type="ORF">EFREU_v1c00330</name>
</gene>
<organism evidence="2 3">
    <name type="scientific">Entomoplasma freundtii</name>
    <dbReference type="NCBI Taxonomy" id="74700"/>
    <lineage>
        <taxon>Bacteria</taxon>
        <taxon>Bacillati</taxon>
        <taxon>Mycoplasmatota</taxon>
        <taxon>Mollicutes</taxon>
        <taxon>Entomoplasmatales</taxon>
        <taxon>Entomoplasmataceae</taxon>
        <taxon>Entomoplasma</taxon>
    </lineage>
</organism>
<dbReference type="Proteomes" id="UP000232222">
    <property type="component" value="Chromosome"/>
</dbReference>
<dbReference type="OrthoDB" id="9795247at2"/>
<dbReference type="Pfam" id="PF00480">
    <property type="entry name" value="ROK"/>
    <property type="match status" value="1"/>
</dbReference>
<name>A0A2K8NQE3_9MOLU</name>
<accession>A0A2K8NQE3</accession>
<dbReference type="AlphaFoldDB" id="A0A2K8NQE3"/>
<dbReference type="PANTHER" id="PTHR18964:SF170">
    <property type="entry name" value="SUGAR KINASE"/>
    <property type="match status" value="1"/>
</dbReference>
<keyword evidence="2" id="KW-0808">Transferase</keyword>
<evidence type="ECO:0000313" key="2">
    <source>
        <dbReference type="EMBL" id="ATZ16060.1"/>
    </source>
</evidence>
<reference evidence="2 3" key="1">
    <citation type="submission" date="2017-11" db="EMBL/GenBank/DDBJ databases">
        <title>Genome sequence of Entomoplasma freundtii BARC 318 (ATCC 51999).</title>
        <authorList>
            <person name="Lo W.-S."/>
            <person name="Gasparich G.E."/>
            <person name="Kuo C.-H."/>
        </authorList>
    </citation>
    <scope>NUCLEOTIDE SEQUENCE [LARGE SCALE GENOMIC DNA]</scope>
    <source>
        <strain evidence="2 3">BARC 318</strain>
    </source>
</reference>
<comment type="similarity">
    <text evidence="1">Belongs to the ROK (NagC/XylR) family.</text>
</comment>
<protein>
    <submittedName>
        <fullName evidence="2">Glucokinase</fullName>
    </submittedName>
</protein>
<dbReference type="KEGG" id="efr:EFREU_v1c00330"/>
<keyword evidence="2" id="KW-0418">Kinase</keyword>
<proteinExistence type="inferred from homology"/>
<evidence type="ECO:0000256" key="1">
    <source>
        <dbReference type="ARBA" id="ARBA00006479"/>
    </source>
</evidence>
<dbReference type="RefSeq" id="WP_100609026.1">
    <property type="nucleotide sequence ID" value="NZ_CP024962.1"/>
</dbReference>
<dbReference type="PANTHER" id="PTHR18964">
    <property type="entry name" value="ROK (REPRESSOR, ORF, KINASE) FAMILY"/>
    <property type="match status" value="1"/>
</dbReference>
<sequence>MILTFDIGGTATKIALFDTNHSLIKTDIIDYHEALIESAILKQLIKEKIALFQSNFVITALSFATCGVVNANGTISGLSAILNYEGFNWKKELSCYNLPISVENDANCSLVAENQYGSAQGYQNIITMVLGTGIGGALMINGKLLNGLNGEFGCFLASNHVNEPYQNLSQVASPRNVEKRLNDLLASQGEQQKLENYFQAYDKQLEPQKEFAYLDEMLFNLAKTIVNISFTITPEIFLIGGGISANQIFMKHLQKYVTRIYADLGMPLTFSLKAATFKNEANLHGAYFLALNNKTPLQVELYNSLETNV</sequence>
<dbReference type="InterPro" id="IPR043129">
    <property type="entry name" value="ATPase_NBD"/>
</dbReference>
<dbReference type="Gene3D" id="3.30.420.40">
    <property type="match status" value="2"/>
</dbReference>
<dbReference type="GO" id="GO:0016301">
    <property type="term" value="F:kinase activity"/>
    <property type="evidence" value="ECO:0007669"/>
    <property type="project" value="UniProtKB-KW"/>
</dbReference>